<comment type="caution">
    <text evidence="2">The sequence shown here is derived from an EMBL/GenBank/DDBJ whole genome shotgun (WGS) entry which is preliminary data.</text>
</comment>
<dbReference type="Proteomes" id="UP001281003">
    <property type="component" value="Unassembled WGS sequence"/>
</dbReference>
<dbReference type="AlphaFoldDB" id="A0AAE0PC00"/>
<protein>
    <submittedName>
        <fullName evidence="2">Uncharacterized protein</fullName>
    </submittedName>
</protein>
<reference evidence="2" key="1">
    <citation type="journal article" date="2023" name="Mol. Phylogenet. Evol.">
        <title>Genome-scale phylogeny and comparative genomics of the fungal order Sordariales.</title>
        <authorList>
            <person name="Hensen N."/>
            <person name="Bonometti L."/>
            <person name="Westerberg I."/>
            <person name="Brannstrom I.O."/>
            <person name="Guillou S."/>
            <person name="Cros-Aarteil S."/>
            <person name="Calhoun S."/>
            <person name="Haridas S."/>
            <person name="Kuo A."/>
            <person name="Mondo S."/>
            <person name="Pangilinan J."/>
            <person name="Riley R."/>
            <person name="LaButti K."/>
            <person name="Andreopoulos B."/>
            <person name="Lipzen A."/>
            <person name="Chen C."/>
            <person name="Yan M."/>
            <person name="Daum C."/>
            <person name="Ng V."/>
            <person name="Clum A."/>
            <person name="Steindorff A."/>
            <person name="Ohm R.A."/>
            <person name="Martin F."/>
            <person name="Silar P."/>
            <person name="Natvig D.O."/>
            <person name="Lalanne C."/>
            <person name="Gautier V."/>
            <person name="Ament-Velasquez S.L."/>
            <person name="Kruys A."/>
            <person name="Hutchinson M.I."/>
            <person name="Powell A.J."/>
            <person name="Barry K."/>
            <person name="Miller A.N."/>
            <person name="Grigoriev I.V."/>
            <person name="Debuchy R."/>
            <person name="Gladieux P."/>
            <person name="Hiltunen Thoren M."/>
            <person name="Johannesson H."/>
        </authorList>
    </citation>
    <scope>NUCLEOTIDE SEQUENCE</scope>
    <source>
        <strain evidence="2">FGSC 1904</strain>
    </source>
</reference>
<feature type="region of interest" description="Disordered" evidence="1">
    <location>
        <begin position="47"/>
        <end position="96"/>
    </location>
</feature>
<evidence type="ECO:0000256" key="1">
    <source>
        <dbReference type="SAM" id="MobiDB-lite"/>
    </source>
</evidence>
<keyword evidence="3" id="KW-1185">Reference proteome</keyword>
<evidence type="ECO:0000313" key="2">
    <source>
        <dbReference type="EMBL" id="KAK3397124.1"/>
    </source>
</evidence>
<feature type="compositionally biased region" description="Basic and acidic residues" evidence="1">
    <location>
        <begin position="185"/>
        <end position="195"/>
    </location>
</feature>
<name>A0AAE0PC00_SORBR</name>
<feature type="region of interest" description="Disordered" evidence="1">
    <location>
        <begin position="181"/>
        <end position="203"/>
    </location>
</feature>
<gene>
    <name evidence="2" type="ORF">B0T20DRAFT_394280</name>
</gene>
<reference evidence="2" key="2">
    <citation type="submission" date="2023-07" db="EMBL/GenBank/DDBJ databases">
        <authorList>
            <consortium name="Lawrence Berkeley National Laboratory"/>
            <person name="Haridas S."/>
            <person name="Hensen N."/>
            <person name="Bonometti L."/>
            <person name="Westerberg I."/>
            <person name="Brannstrom I.O."/>
            <person name="Guillou S."/>
            <person name="Cros-Aarteil S."/>
            <person name="Calhoun S."/>
            <person name="Kuo A."/>
            <person name="Mondo S."/>
            <person name="Pangilinan J."/>
            <person name="Riley R."/>
            <person name="LaButti K."/>
            <person name="Andreopoulos B."/>
            <person name="Lipzen A."/>
            <person name="Chen C."/>
            <person name="Yanf M."/>
            <person name="Daum C."/>
            <person name="Ng V."/>
            <person name="Clum A."/>
            <person name="Steindorff A."/>
            <person name="Ohm R."/>
            <person name="Martin F."/>
            <person name="Silar P."/>
            <person name="Natvig D."/>
            <person name="Lalanne C."/>
            <person name="Gautier V."/>
            <person name="Ament-velasquez S.L."/>
            <person name="Kruys A."/>
            <person name="Hutchinson M.I."/>
            <person name="Powell A.J."/>
            <person name="Barry K."/>
            <person name="Miller A.N."/>
            <person name="Grigoriev I.V."/>
            <person name="Debuchy R."/>
            <person name="Gladieux P."/>
            <person name="Thoren M.H."/>
            <person name="Johannesson H."/>
        </authorList>
    </citation>
    <scope>NUCLEOTIDE SEQUENCE</scope>
    <source>
        <strain evidence="2">FGSC 1904</strain>
    </source>
</reference>
<dbReference type="EMBL" id="JAUTDP010000008">
    <property type="protein sequence ID" value="KAK3397124.1"/>
    <property type="molecule type" value="Genomic_DNA"/>
</dbReference>
<organism evidence="2 3">
    <name type="scientific">Sordaria brevicollis</name>
    <dbReference type="NCBI Taxonomy" id="83679"/>
    <lineage>
        <taxon>Eukaryota</taxon>
        <taxon>Fungi</taxon>
        <taxon>Dikarya</taxon>
        <taxon>Ascomycota</taxon>
        <taxon>Pezizomycotina</taxon>
        <taxon>Sordariomycetes</taxon>
        <taxon>Sordariomycetidae</taxon>
        <taxon>Sordariales</taxon>
        <taxon>Sordariaceae</taxon>
        <taxon>Sordaria</taxon>
    </lineage>
</organism>
<sequence>MHESAAAAIVEEETPVLRGGLVQVHTTGRMTGQTQDGFQREQGTAVVQSGKCPGSWPSSQWDEEEKREWSGSGDLELERARGVGQSKGKEMEGGPEPGVVRTCAWLKSWVTPKAKLSKTKACARSVSNWVADGLCASSSTPPELWLPLLDLFNSIELQGQGENGAGKSIYAGRVNRLGTAALDPDTGHDPIDRRQLGSFDVVA</sequence>
<evidence type="ECO:0000313" key="3">
    <source>
        <dbReference type="Proteomes" id="UP001281003"/>
    </source>
</evidence>
<accession>A0AAE0PC00</accession>
<proteinExistence type="predicted"/>
<feature type="compositionally biased region" description="Basic and acidic residues" evidence="1">
    <location>
        <begin position="76"/>
        <end position="92"/>
    </location>
</feature>